<evidence type="ECO:0000313" key="1">
    <source>
        <dbReference type="EMBL" id="GET39121.1"/>
    </source>
</evidence>
<dbReference type="Proteomes" id="UP001050975">
    <property type="component" value="Unassembled WGS sequence"/>
</dbReference>
<organism evidence="1 2">
    <name type="scientific">Microseira wollei NIES-4236</name>
    <dbReference type="NCBI Taxonomy" id="2530354"/>
    <lineage>
        <taxon>Bacteria</taxon>
        <taxon>Bacillati</taxon>
        <taxon>Cyanobacteriota</taxon>
        <taxon>Cyanophyceae</taxon>
        <taxon>Oscillatoriophycideae</taxon>
        <taxon>Aerosakkonematales</taxon>
        <taxon>Aerosakkonemataceae</taxon>
        <taxon>Microseira</taxon>
    </lineage>
</organism>
<gene>
    <name evidence="1" type="ORF">MiSe_38850</name>
</gene>
<comment type="caution">
    <text evidence="1">The sequence shown here is derived from an EMBL/GenBank/DDBJ whole genome shotgun (WGS) entry which is preliminary data.</text>
</comment>
<proteinExistence type="predicted"/>
<dbReference type="AlphaFoldDB" id="A0AAV3XCM0"/>
<accession>A0AAV3XCM0</accession>
<sequence length="92" mass="10741">MEDVTELADTIQALLEQGEQKIFLAPEERVYEFSPEIEIILAMPSDFTWKRDCLPSPQHNRLPFLAHLGKITFIWYNIFSKITLGEMRGEKD</sequence>
<protein>
    <submittedName>
        <fullName evidence="1">Uncharacterized protein</fullName>
    </submittedName>
</protein>
<name>A0AAV3XCM0_9CYAN</name>
<keyword evidence="2" id="KW-1185">Reference proteome</keyword>
<reference evidence="1" key="1">
    <citation type="submission" date="2019-10" db="EMBL/GenBank/DDBJ databases">
        <title>Draft genome sequece of Microseira wollei NIES-4236.</title>
        <authorList>
            <person name="Yamaguchi H."/>
            <person name="Suzuki S."/>
            <person name="Kawachi M."/>
        </authorList>
    </citation>
    <scope>NUCLEOTIDE SEQUENCE</scope>
    <source>
        <strain evidence="1">NIES-4236</strain>
    </source>
</reference>
<dbReference type="EMBL" id="BLAY01000059">
    <property type="protein sequence ID" value="GET39121.1"/>
    <property type="molecule type" value="Genomic_DNA"/>
</dbReference>
<evidence type="ECO:0000313" key="2">
    <source>
        <dbReference type="Proteomes" id="UP001050975"/>
    </source>
</evidence>